<evidence type="ECO:0000313" key="3">
    <source>
        <dbReference type="Proteomes" id="UP001529510"/>
    </source>
</evidence>
<reference evidence="2 3" key="1">
    <citation type="submission" date="2024-05" db="EMBL/GenBank/DDBJ databases">
        <title>Genome sequencing and assembly of Indian major carp, Cirrhinus mrigala (Hamilton, 1822).</title>
        <authorList>
            <person name="Mohindra V."/>
            <person name="Chowdhury L.M."/>
            <person name="Lal K."/>
            <person name="Jena J.K."/>
        </authorList>
    </citation>
    <scope>NUCLEOTIDE SEQUENCE [LARGE SCALE GENOMIC DNA]</scope>
    <source>
        <strain evidence="2">CM1030</strain>
        <tissue evidence="2">Blood</tissue>
    </source>
</reference>
<gene>
    <name evidence="2" type="ORF">M9458_038593</name>
</gene>
<organism evidence="2 3">
    <name type="scientific">Cirrhinus mrigala</name>
    <name type="common">Mrigala</name>
    <dbReference type="NCBI Taxonomy" id="683832"/>
    <lineage>
        <taxon>Eukaryota</taxon>
        <taxon>Metazoa</taxon>
        <taxon>Chordata</taxon>
        <taxon>Craniata</taxon>
        <taxon>Vertebrata</taxon>
        <taxon>Euteleostomi</taxon>
        <taxon>Actinopterygii</taxon>
        <taxon>Neopterygii</taxon>
        <taxon>Teleostei</taxon>
        <taxon>Ostariophysi</taxon>
        <taxon>Cypriniformes</taxon>
        <taxon>Cyprinidae</taxon>
        <taxon>Labeoninae</taxon>
        <taxon>Labeonini</taxon>
        <taxon>Cirrhinus</taxon>
    </lineage>
</organism>
<feature type="non-terminal residue" evidence="2">
    <location>
        <position position="61"/>
    </location>
</feature>
<evidence type="ECO:0008006" key="4">
    <source>
        <dbReference type="Google" id="ProtNLM"/>
    </source>
</evidence>
<feature type="region of interest" description="Disordered" evidence="1">
    <location>
        <begin position="38"/>
        <end position="61"/>
    </location>
</feature>
<dbReference type="Proteomes" id="UP001529510">
    <property type="component" value="Unassembled WGS sequence"/>
</dbReference>
<keyword evidence="3" id="KW-1185">Reference proteome</keyword>
<evidence type="ECO:0000313" key="2">
    <source>
        <dbReference type="EMBL" id="KAL0166749.1"/>
    </source>
</evidence>
<feature type="non-terminal residue" evidence="2">
    <location>
        <position position="1"/>
    </location>
</feature>
<accession>A0ABD0NY87</accession>
<comment type="caution">
    <text evidence="2">The sequence shown here is derived from an EMBL/GenBank/DDBJ whole genome shotgun (WGS) entry which is preliminary data.</text>
</comment>
<proteinExistence type="predicted"/>
<sequence>EHNSRIQKAETKAEEQGKMMEEMQKLMRSLQLENATLQEKLGASEAELEKLRGQKKMDHAD</sequence>
<feature type="compositionally biased region" description="Basic and acidic residues" evidence="1">
    <location>
        <begin position="47"/>
        <end position="61"/>
    </location>
</feature>
<dbReference type="AlphaFoldDB" id="A0ABD0NY87"/>
<name>A0ABD0NY87_CIRMR</name>
<protein>
    <recommendedName>
        <fullName evidence="4">Myosin heavy chain</fullName>
    </recommendedName>
</protein>
<evidence type="ECO:0000256" key="1">
    <source>
        <dbReference type="SAM" id="MobiDB-lite"/>
    </source>
</evidence>
<dbReference type="EMBL" id="JAMKFB020000019">
    <property type="protein sequence ID" value="KAL0166749.1"/>
    <property type="molecule type" value="Genomic_DNA"/>
</dbReference>